<dbReference type="EMBL" id="PKSG01000970">
    <property type="protein sequence ID" value="POR31871.1"/>
    <property type="molecule type" value="Genomic_DNA"/>
</dbReference>
<evidence type="ECO:0000313" key="2">
    <source>
        <dbReference type="EMBL" id="POR31871.1"/>
    </source>
</evidence>
<comment type="caution">
    <text evidence="2">The sequence shown here is derived from an EMBL/GenBank/DDBJ whole genome shotgun (WGS) entry which is preliminary data.</text>
</comment>
<protein>
    <submittedName>
        <fullName evidence="2">Nuc-1 negative regulatory protein preg</fullName>
    </submittedName>
</protein>
<proteinExistence type="predicted"/>
<dbReference type="Gene3D" id="1.10.472.10">
    <property type="entry name" value="Cyclin-like"/>
    <property type="match status" value="1"/>
</dbReference>
<dbReference type="OrthoDB" id="337735at2759"/>
<sequence>MLTTSPILANSANASPTGCRRGHAPTRSPQESPRPSPSRARRPSSSSPSQLRSRPSGAADDGAAPNEPRAEGQQEAMPPSQSLQTDPPPPPRPQVVPTATASTSSSLQSLGDQVQQALSPHKRRGSPGQRFAQASTSASAPASPNQSTKRPKPDEQPPKILPRLYEHCPVEDMVELIAHMLAELIATNDAIRISSGGLTRFHSRTAPGISVRDYLHRLARHATLIPPLLLAMVYYIDRLCALYPEFTINTLTVHRFLITAATVAAKGLSDSFWNNTTYARVGGVRVAELKLLELEFLYRVDWKIVPNPEVLVAYYQGLVERTPGYALESDGSSDEYLDDDDEQQGGASAA</sequence>
<dbReference type="SUPFAM" id="SSF47954">
    <property type="entry name" value="Cyclin-like"/>
    <property type="match status" value="1"/>
</dbReference>
<feature type="region of interest" description="Disordered" evidence="1">
    <location>
        <begin position="1"/>
        <end position="160"/>
    </location>
</feature>
<keyword evidence="3" id="KW-1185">Reference proteome</keyword>
<dbReference type="InterPro" id="IPR013922">
    <property type="entry name" value="Cyclin_PHO80-like"/>
</dbReference>
<organism evidence="2 3">
    <name type="scientific">Tolypocladium paradoxum</name>
    <dbReference type="NCBI Taxonomy" id="94208"/>
    <lineage>
        <taxon>Eukaryota</taxon>
        <taxon>Fungi</taxon>
        <taxon>Dikarya</taxon>
        <taxon>Ascomycota</taxon>
        <taxon>Pezizomycotina</taxon>
        <taxon>Sordariomycetes</taxon>
        <taxon>Hypocreomycetidae</taxon>
        <taxon>Hypocreales</taxon>
        <taxon>Ophiocordycipitaceae</taxon>
        <taxon>Tolypocladium</taxon>
    </lineage>
</organism>
<feature type="compositionally biased region" description="Low complexity" evidence="1">
    <location>
        <begin position="95"/>
        <end position="106"/>
    </location>
</feature>
<dbReference type="GO" id="GO:0019901">
    <property type="term" value="F:protein kinase binding"/>
    <property type="evidence" value="ECO:0007669"/>
    <property type="project" value="InterPro"/>
</dbReference>
<dbReference type="PANTHER" id="PTHR15615">
    <property type="match status" value="1"/>
</dbReference>
<dbReference type="Pfam" id="PF08613">
    <property type="entry name" value="Cyclin"/>
    <property type="match status" value="1"/>
</dbReference>
<name>A0A2S4KNW5_9HYPO</name>
<feature type="compositionally biased region" description="Low complexity" evidence="1">
    <location>
        <begin position="132"/>
        <end position="148"/>
    </location>
</feature>
<dbReference type="GO" id="GO:0016538">
    <property type="term" value="F:cyclin-dependent protein serine/threonine kinase regulator activity"/>
    <property type="evidence" value="ECO:0007669"/>
    <property type="project" value="TreeGrafter"/>
</dbReference>
<evidence type="ECO:0000256" key="1">
    <source>
        <dbReference type="SAM" id="MobiDB-lite"/>
    </source>
</evidence>
<dbReference type="GO" id="GO:0000307">
    <property type="term" value="C:cyclin-dependent protein kinase holoenzyme complex"/>
    <property type="evidence" value="ECO:0007669"/>
    <property type="project" value="TreeGrafter"/>
</dbReference>
<dbReference type="AlphaFoldDB" id="A0A2S4KNW5"/>
<dbReference type="STRING" id="94208.A0A2S4KNW5"/>
<accession>A0A2S4KNW5</accession>
<feature type="region of interest" description="Disordered" evidence="1">
    <location>
        <begin position="327"/>
        <end position="350"/>
    </location>
</feature>
<reference evidence="2 3" key="1">
    <citation type="submission" date="2018-01" db="EMBL/GenBank/DDBJ databases">
        <title>Harnessing the power of phylogenomics to disentangle the directionality and signatures of interkingdom host jumping in the parasitic fungal genus Tolypocladium.</title>
        <authorList>
            <person name="Quandt C.A."/>
            <person name="Patterson W."/>
            <person name="Spatafora J.W."/>
        </authorList>
    </citation>
    <scope>NUCLEOTIDE SEQUENCE [LARGE SCALE GENOMIC DNA]</scope>
    <source>
        <strain evidence="2 3">NRBC 100945</strain>
    </source>
</reference>
<dbReference type="GO" id="GO:0005634">
    <property type="term" value="C:nucleus"/>
    <property type="evidence" value="ECO:0007669"/>
    <property type="project" value="TreeGrafter"/>
</dbReference>
<feature type="compositionally biased region" description="Polar residues" evidence="1">
    <location>
        <begin position="107"/>
        <end position="118"/>
    </location>
</feature>
<dbReference type="Proteomes" id="UP000237481">
    <property type="component" value="Unassembled WGS sequence"/>
</dbReference>
<feature type="compositionally biased region" description="Low complexity" evidence="1">
    <location>
        <begin position="43"/>
        <end position="56"/>
    </location>
</feature>
<feature type="compositionally biased region" description="Polar residues" evidence="1">
    <location>
        <begin position="1"/>
        <end position="16"/>
    </location>
</feature>
<feature type="compositionally biased region" description="Acidic residues" evidence="1">
    <location>
        <begin position="331"/>
        <end position="343"/>
    </location>
</feature>
<dbReference type="InterPro" id="IPR036915">
    <property type="entry name" value="Cyclin-like_sf"/>
</dbReference>
<dbReference type="PANTHER" id="PTHR15615:SF117">
    <property type="entry name" value="PHO85 CYCLIN PHO80"/>
    <property type="match status" value="1"/>
</dbReference>
<dbReference type="CDD" id="cd20558">
    <property type="entry name" value="CYCLIN_ScPCL7-like"/>
    <property type="match status" value="1"/>
</dbReference>
<evidence type="ECO:0000313" key="3">
    <source>
        <dbReference type="Proteomes" id="UP000237481"/>
    </source>
</evidence>
<gene>
    <name evidence="2" type="ORF">TPAR_07916</name>
</gene>